<name>A0A0X3Q4W2_SCHSO</name>
<dbReference type="EMBL" id="GEEE01004096">
    <property type="protein sequence ID" value="JAP59129.1"/>
    <property type="molecule type" value="Transcribed_RNA"/>
</dbReference>
<dbReference type="Pfam" id="PF06487">
    <property type="entry name" value="SAP18"/>
    <property type="match status" value="1"/>
</dbReference>
<proteinExistence type="inferred from homology"/>
<dbReference type="Gene3D" id="3.10.20.550">
    <property type="entry name" value="ASAP complex, SAP18 subunit"/>
    <property type="match status" value="1"/>
</dbReference>
<dbReference type="PANTHER" id="PTHR13082:SF0">
    <property type="entry name" value="HISTONE DEACETYLASE COMPLEX SUBUNIT SAP18"/>
    <property type="match status" value="1"/>
</dbReference>
<dbReference type="AlphaFoldDB" id="A0A0X3Q4W2"/>
<feature type="compositionally biased region" description="Basic and acidic residues" evidence="3">
    <location>
        <begin position="202"/>
        <end position="217"/>
    </location>
</feature>
<evidence type="ECO:0000256" key="1">
    <source>
        <dbReference type="ARBA" id="ARBA00009143"/>
    </source>
</evidence>
<gene>
    <name evidence="4" type="primary">SAP18</name>
    <name evidence="4" type="ORF">TR137109</name>
</gene>
<comment type="similarity">
    <text evidence="1">Belongs to the SAP18 family.</text>
</comment>
<organism evidence="4">
    <name type="scientific">Schistocephalus solidus</name>
    <name type="common">Tapeworm</name>
    <dbReference type="NCBI Taxonomy" id="70667"/>
    <lineage>
        <taxon>Eukaryota</taxon>
        <taxon>Metazoa</taxon>
        <taxon>Spiralia</taxon>
        <taxon>Lophotrochozoa</taxon>
        <taxon>Platyhelminthes</taxon>
        <taxon>Cestoda</taxon>
        <taxon>Eucestoda</taxon>
        <taxon>Diphyllobothriidea</taxon>
        <taxon>Diphyllobothriidae</taxon>
        <taxon>Schistocephalus</taxon>
    </lineage>
</organism>
<dbReference type="InterPro" id="IPR042534">
    <property type="entry name" value="SAP18_sf"/>
</dbReference>
<protein>
    <recommendedName>
        <fullName evidence="2">18 kDa Sin3-associated polypeptide</fullName>
    </recommendedName>
</protein>
<dbReference type="GO" id="GO:0003714">
    <property type="term" value="F:transcription corepressor activity"/>
    <property type="evidence" value="ECO:0007669"/>
    <property type="project" value="TreeGrafter"/>
</dbReference>
<reference evidence="4" key="1">
    <citation type="submission" date="2016-01" db="EMBL/GenBank/DDBJ databases">
        <title>Reference transcriptome for the parasite Schistocephalus solidus: insights into the molecular evolution of parasitism.</title>
        <authorList>
            <person name="Hebert F.O."/>
            <person name="Grambauer S."/>
            <person name="Barber I."/>
            <person name="Landry C.R."/>
            <person name="Aubin-Horth N."/>
        </authorList>
    </citation>
    <scope>NUCLEOTIDE SEQUENCE</scope>
</reference>
<evidence type="ECO:0000256" key="2">
    <source>
        <dbReference type="ARBA" id="ARBA00030511"/>
    </source>
</evidence>
<accession>A0A0X3Q4W2</accession>
<evidence type="ECO:0000313" key="4">
    <source>
        <dbReference type="EMBL" id="JAP59129.1"/>
    </source>
</evidence>
<dbReference type="PANTHER" id="PTHR13082">
    <property type="entry name" value="SAP18"/>
    <property type="match status" value="1"/>
</dbReference>
<dbReference type="InterPro" id="IPR010516">
    <property type="entry name" value="SAP18"/>
</dbReference>
<dbReference type="GO" id="GO:0005634">
    <property type="term" value="C:nucleus"/>
    <property type="evidence" value="ECO:0007669"/>
    <property type="project" value="TreeGrafter"/>
</dbReference>
<evidence type="ECO:0000256" key="3">
    <source>
        <dbReference type="SAM" id="MobiDB-lite"/>
    </source>
</evidence>
<feature type="region of interest" description="Disordered" evidence="3">
    <location>
        <begin position="199"/>
        <end position="231"/>
    </location>
</feature>
<sequence length="231" mass="25539">MSKVGKNDGRVYREKTCPLLLRVFCGNFGHNSISDYYRGSTPTNELQVYTWLDATLKELASLVKQVNVEAKRRGTVFDFAIVSPDLRSPSYRMRDIGSVRSGFASEADKIMLKDCSFRIGDMIDVAIYLPDGPVRTAATGAGFPLQRGHRDFADPLRGAVGGPDGFTPLSNQFAANSTAAMVTMMTAAAAAQANNFTSVRDSAVDRRSRRRDHDQKRPYGRQESSRHTAQY</sequence>